<keyword evidence="4" id="KW-1185">Reference proteome</keyword>
<dbReference type="PANTHER" id="PTHR32246:SF15">
    <property type="entry name" value="CALCIUM-DEPENDENT LIPID-BINDING (CALB DOMAIN) FAMILY PROTEIN"/>
    <property type="match status" value="1"/>
</dbReference>
<dbReference type="InterPro" id="IPR044750">
    <property type="entry name" value="C2_SRC2/BAP"/>
</dbReference>
<dbReference type="Proteomes" id="UP001180020">
    <property type="component" value="Unassembled WGS sequence"/>
</dbReference>
<dbReference type="InterPro" id="IPR035892">
    <property type="entry name" value="C2_domain_sf"/>
</dbReference>
<feature type="domain" description="C2" evidence="2">
    <location>
        <begin position="1"/>
        <end position="111"/>
    </location>
</feature>
<protein>
    <recommendedName>
        <fullName evidence="2">C2 domain-containing protein</fullName>
    </recommendedName>
</protein>
<dbReference type="CDD" id="cd04051">
    <property type="entry name" value="C2_SRC2_like"/>
    <property type="match status" value="1"/>
</dbReference>
<evidence type="ECO:0000256" key="1">
    <source>
        <dbReference type="SAM" id="MobiDB-lite"/>
    </source>
</evidence>
<accession>A0AAV9C2Z1</accession>
<name>A0AAV9C2Z1_ACOCL</name>
<dbReference type="AlphaFoldDB" id="A0AAV9C2Z1"/>
<sequence>MAKIRIEVCMISARGLHRSSSFLKPQWFAVGWIDPNNKYCSKIDNSVCLNPTWKTKFSFIVDDRISSPQGLTLTVEIYSRDPIFLREKLQGTATILLKEFLTKFAKHPEASRLEFEEVGSYQLRKRNSGKPQGFVDVSVKISEERERISSYSVNDEAVEPFDRRNEISLAIEDGRVVTYPTQHAPAPITGNHGQMGYPYYNPTSPPPPPPNNSYNSYGDERLGNHRPQTPPPPPPPSNVGFIPTFLPPGASNSHTGGSGFGTGLGAGALAAGVVIFGDDFMSGPNFQSGFGGVGLNVSTDPPF</sequence>
<dbReference type="InterPro" id="IPR000008">
    <property type="entry name" value="C2_dom"/>
</dbReference>
<dbReference type="PANTHER" id="PTHR32246">
    <property type="entry name" value="INGRESSION PROTEIN FIC1"/>
    <property type="match status" value="1"/>
</dbReference>
<dbReference type="Pfam" id="PF00168">
    <property type="entry name" value="C2"/>
    <property type="match status" value="1"/>
</dbReference>
<dbReference type="Gene3D" id="2.60.40.150">
    <property type="entry name" value="C2 domain"/>
    <property type="match status" value="1"/>
</dbReference>
<gene>
    <name evidence="3" type="ORF">QJS10_CPB21g01778</name>
</gene>
<dbReference type="EMBL" id="JAUJYO010000021">
    <property type="protein sequence ID" value="KAK1283241.1"/>
    <property type="molecule type" value="Genomic_DNA"/>
</dbReference>
<feature type="compositionally biased region" description="Pro residues" evidence="1">
    <location>
        <begin position="228"/>
        <end position="237"/>
    </location>
</feature>
<evidence type="ECO:0000259" key="2">
    <source>
        <dbReference type="PROSITE" id="PS50004"/>
    </source>
</evidence>
<reference evidence="3" key="2">
    <citation type="submission" date="2023-06" db="EMBL/GenBank/DDBJ databases">
        <authorList>
            <person name="Ma L."/>
            <person name="Liu K.-W."/>
            <person name="Li Z."/>
            <person name="Hsiao Y.-Y."/>
            <person name="Qi Y."/>
            <person name="Fu T."/>
            <person name="Tang G."/>
            <person name="Zhang D."/>
            <person name="Sun W.-H."/>
            <person name="Liu D.-K."/>
            <person name="Li Y."/>
            <person name="Chen G.-Z."/>
            <person name="Liu X.-D."/>
            <person name="Liao X.-Y."/>
            <person name="Jiang Y.-T."/>
            <person name="Yu X."/>
            <person name="Hao Y."/>
            <person name="Huang J."/>
            <person name="Zhao X.-W."/>
            <person name="Ke S."/>
            <person name="Chen Y.-Y."/>
            <person name="Wu W.-L."/>
            <person name="Hsu J.-L."/>
            <person name="Lin Y.-F."/>
            <person name="Huang M.-D."/>
            <person name="Li C.-Y."/>
            <person name="Huang L."/>
            <person name="Wang Z.-W."/>
            <person name="Zhao X."/>
            <person name="Zhong W.-Y."/>
            <person name="Peng D.-H."/>
            <person name="Ahmad S."/>
            <person name="Lan S."/>
            <person name="Zhang J.-S."/>
            <person name="Tsai W.-C."/>
            <person name="Van De Peer Y."/>
            <person name="Liu Z.-J."/>
        </authorList>
    </citation>
    <scope>NUCLEOTIDE SEQUENCE</scope>
    <source>
        <strain evidence="3">CP</strain>
        <tissue evidence="3">Leaves</tissue>
    </source>
</reference>
<evidence type="ECO:0000313" key="4">
    <source>
        <dbReference type="Proteomes" id="UP001180020"/>
    </source>
</evidence>
<dbReference type="SUPFAM" id="SSF49562">
    <property type="entry name" value="C2 domain (Calcium/lipid-binding domain, CaLB)"/>
    <property type="match status" value="1"/>
</dbReference>
<organism evidence="3 4">
    <name type="scientific">Acorus calamus</name>
    <name type="common">Sweet flag</name>
    <dbReference type="NCBI Taxonomy" id="4465"/>
    <lineage>
        <taxon>Eukaryota</taxon>
        <taxon>Viridiplantae</taxon>
        <taxon>Streptophyta</taxon>
        <taxon>Embryophyta</taxon>
        <taxon>Tracheophyta</taxon>
        <taxon>Spermatophyta</taxon>
        <taxon>Magnoliopsida</taxon>
        <taxon>Liliopsida</taxon>
        <taxon>Acoraceae</taxon>
        <taxon>Acorus</taxon>
    </lineage>
</organism>
<dbReference type="SMART" id="SM00239">
    <property type="entry name" value="C2"/>
    <property type="match status" value="1"/>
</dbReference>
<dbReference type="PROSITE" id="PS50004">
    <property type="entry name" value="C2"/>
    <property type="match status" value="1"/>
</dbReference>
<dbReference type="GO" id="GO:0006952">
    <property type="term" value="P:defense response"/>
    <property type="evidence" value="ECO:0007669"/>
    <property type="project" value="InterPro"/>
</dbReference>
<proteinExistence type="predicted"/>
<feature type="region of interest" description="Disordered" evidence="1">
    <location>
        <begin position="185"/>
        <end position="257"/>
    </location>
</feature>
<comment type="caution">
    <text evidence="3">The sequence shown here is derived from an EMBL/GenBank/DDBJ whole genome shotgun (WGS) entry which is preliminary data.</text>
</comment>
<evidence type="ECO:0000313" key="3">
    <source>
        <dbReference type="EMBL" id="KAK1283241.1"/>
    </source>
</evidence>
<reference evidence="3" key="1">
    <citation type="journal article" date="2023" name="Nat. Commun.">
        <title>Diploid and tetraploid genomes of Acorus and the evolution of monocots.</title>
        <authorList>
            <person name="Ma L."/>
            <person name="Liu K.W."/>
            <person name="Li Z."/>
            <person name="Hsiao Y.Y."/>
            <person name="Qi Y."/>
            <person name="Fu T."/>
            <person name="Tang G.D."/>
            <person name="Zhang D."/>
            <person name="Sun W.H."/>
            <person name="Liu D.K."/>
            <person name="Li Y."/>
            <person name="Chen G.Z."/>
            <person name="Liu X.D."/>
            <person name="Liao X.Y."/>
            <person name="Jiang Y.T."/>
            <person name="Yu X."/>
            <person name="Hao Y."/>
            <person name="Huang J."/>
            <person name="Zhao X.W."/>
            <person name="Ke S."/>
            <person name="Chen Y.Y."/>
            <person name="Wu W.L."/>
            <person name="Hsu J.L."/>
            <person name="Lin Y.F."/>
            <person name="Huang M.D."/>
            <person name="Li C.Y."/>
            <person name="Huang L."/>
            <person name="Wang Z.W."/>
            <person name="Zhao X."/>
            <person name="Zhong W.Y."/>
            <person name="Peng D.H."/>
            <person name="Ahmad S."/>
            <person name="Lan S."/>
            <person name="Zhang J.S."/>
            <person name="Tsai W.C."/>
            <person name="Van de Peer Y."/>
            <person name="Liu Z.J."/>
        </authorList>
    </citation>
    <scope>NUCLEOTIDE SEQUENCE</scope>
    <source>
        <strain evidence="3">CP</strain>
    </source>
</reference>